<dbReference type="Proteomes" id="UP000217182">
    <property type="component" value="Chromosome"/>
</dbReference>
<feature type="region of interest" description="Disordered" evidence="1">
    <location>
        <begin position="832"/>
        <end position="861"/>
    </location>
</feature>
<proteinExistence type="predicted"/>
<dbReference type="Gene3D" id="3.40.50.300">
    <property type="entry name" value="P-loop containing nucleotide triphosphate hydrolases"/>
    <property type="match status" value="1"/>
</dbReference>
<gene>
    <name evidence="2" type="ORF">AWC35_01715</name>
</gene>
<accession>A0A250AW72</accession>
<protein>
    <recommendedName>
        <fullName evidence="4">NACHT domain-containing protein</fullName>
    </recommendedName>
</protein>
<sequence>MEFNDAKSQLAKALRSLDPAGSLGFEGLLRDILVEVTKLNFGLAKSGPQGGSDVRSLGLNLFEVALEAKRYGENTTLKVDALKAKLFETSRSENGTDLWILAATRAISATDNEELTLVGEGLGITVLILDWPAEPGQLPDLAVLCIQAKTALNRHLNGIDNINEITAAIRSHPEFLAAADRLQCRLTAPDIGYAAATEAMKQWMLTGLSNDRNAASRLGGKFNDVLDPGRARIPRPRYEVQLDQWVTSGRPSVLLGDEGLGKTWLFLSWWHARINAAADLPLTLFVPAKEVGQGSLSELIAQFLEKRLSHGSVQFWQRRIAQWVKLRTDGPQILLMIDGLNQYWQKKDWADLIQPAFDDKWNHRISILMSCWPDHWNDLQKLGSLIPRPSEIRVDRFDDSELDALLKEHDLSRENFNTAMLSLMKVPRLSALAIELQQELIASGDITPERLAFEDWKHRIELRGAQLAISDAEFQMFITELGMQLRSSIDNTSLTRHSVIEQLGRDSGKDRADLLSTVAELISGQWLVPTGQANRFQVNPTLIPFALGMALVHHLKPTDGNATANDIIAEHIDPFSGQSLGVKILRAAVTTALLDNTVSRQVRRALLSRWISEQNFSSLDFEAFWRIIGLDVELVLQIVEEIWLGESSGSIVKDEIMIKGLANAYQFEAVAPLIEAKITYWLGLLWSDPLQGTVLGRIDQTSPNSLRRQEKTAANLDAWQQFEGREAFPAIELCGPGNPSWLSHRVFGIISLLPRARFIEAIAAWGISRAVMGSNSHFDELAWMLRLNRMDSVETRNKMLDLVDRLHETGHQLALDAARWLLEALADPQSENKRRQLNTSVGPISNTSGRRPIMPEDDILNPRVDVDPDKIKDAEHIRPADFDVDVTSSRKLLILARTNPNRLREVVGERVTGAERMTAVPLRQLLRQMRGFLTILNDDERNVLEAGIDFVLKENSPEIHKELNWWHARRLDLQLASRNGLVQLEFLLKEACDRRLMGSINIDLLNFTQDDIRSILGRFEIESNRETVLSWLMLFEEFADSSSIDGWSELPALLCHVDDEIAELAIGLSAYSTNPDVYNIIANSNWTANNVTDRKQRYNRSVALLNVSMALKRPELLERADKEIMAFWLQREPDNPDAIRSYENYIRGAIDGLHSPGRSINIDPLINHKPAVATLLDRVDEDFWCWLEQKIKNEIRVSSVDLMAAFPLLVMAEALMSRRPELGLILWDNFKKAMKDDSFKITGMACLPFIAFNDIADVARNKALMDVVNDQDIADLLNQIEDHGQTAWLVDKVLELVSSGDTESLAMSATLLGFANESQRVELAWGEIEKRIPRGGWLEDVYKTSRQNFERNRWARHWFNCYIQATTDSEAIAAHLLLGATMDKRARLWLKRCRLKVLKLSLRKYWDLNMDLLNSASKKRRTKLKDSLFWTKTMKQTQWPWL</sequence>
<dbReference type="OrthoDB" id="7210088at2"/>
<dbReference type="KEGG" id="gqu:AWC35_01715"/>
<keyword evidence="3" id="KW-1185">Reference proteome</keyword>
<reference evidence="2 3" key="1">
    <citation type="submission" date="2016-01" db="EMBL/GenBank/DDBJ databases">
        <authorList>
            <person name="Oliw E.H."/>
        </authorList>
    </citation>
    <scope>NUCLEOTIDE SEQUENCE [LARGE SCALE GENOMIC DNA]</scope>
    <source>
        <strain evidence="2 3">FRB97</strain>
    </source>
</reference>
<evidence type="ECO:0008006" key="4">
    <source>
        <dbReference type="Google" id="ProtNLM"/>
    </source>
</evidence>
<dbReference type="InterPro" id="IPR027417">
    <property type="entry name" value="P-loop_NTPase"/>
</dbReference>
<dbReference type="EMBL" id="CP014136">
    <property type="protein sequence ID" value="ATA18169.1"/>
    <property type="molecule type" value="Genomic_DNA"/>
</dbReference>
<evidence type="ECO:0000256" key="1">
    <source>
        <dbReference type="SAM" id="MobiDB-lite"/>
    </source>
</evidence>
<feature type="compositionally biased region" description="Polar residues" evidence="1">
    <location>
        <begin position="837"/>
        <end position="849"/>
    </location>
</feature>
<organism evidence="2 3">
    <name type="scientific">Gibbsiella quercinecans</name>
    <dbReference type="NCBI Taxonomy" id="929813"/>
    <lineage>
        <taxon>Bacteria</taxon>
        <taxon>Pseudomonadati</taxon>
        <taxon>Pseudomonadota</taxon>
        <taxon>Gammaproteobacteria</taxon>
        <taxon>Enterobacterales</taxon>
        <taxon>Yersiniaceae</taxon>
        <taxon>Gibbsiella</taxon>
    </lineage>
</organism>
<dbReference type="RefSeq" id="WP_095844762.1">
    <property type="nucleotide sequence ID" value="NZ_CP014136.1"/>
</dbReference>
<evidence type="ECO:0000313" key="3">
    <source>
        <dbReference type="Proteomes" id="UP000217182"/>
    </source>
</evidence>
<evidence type="ECO:0000313" key="2">
    <source>
        <dbReference type="EMBL" id="ATA18169.1"/>
    </source>
</evidence>
<name>A0A250AW72_9GAMM</name>